<evidence type="ECO:0000313" key="1">
    <source>
        <dbReference type="EMBL" id="CAF1070811.1"/>
    </source>
</evidence>
<dbReference type="OrthoDB" id="10413433at2759"/>
<accession>A0A814M226</accession>
<evidence type="ECO:0000313" key="2">
    <source>
        <dbReference type="Proteomes" id="UP000663882"/>
    </source>
</evidence>
<dbReference type="AlphaFoldDB" id="A0A814M226"/>
<proteinExistence type="predicted"/>
<organism evidence="1 2">
    <name type="scientific">Rotaria sordida</name>
    <dbReference type="NCBI Taxonomy" id="392033"/>
    <lineage>
        <taxon>Eukaryota</taxon>
        <taxon>Metazoa</taxon>
        <taxon>Spiralia</taxon>
        <taxon>Gnathifera</taxon>
        <taxon>Rotifera</taxon>
        <taxon>Eurotatoria</taxon>
        <taxon>Bdelloidea</taxon>
        <taxon>Philodinida</taxon>
        <taxon>Philodinidae</taxon>
        <taxon>Rotaria</taxon>
    </lineage>
</organism>
<sequence>MTSEADVPFNSISGIWVGEAQPAEELADFFIPINPIQLHVDVDTFTDCLYLLNGRFSQLHTLYVNIDFICTSDLIVNNREKLFNLKYFSLYSNDETNSYDELILPLLQRMSNLEKFHLYFVAYGRETFFDGNELNMNIIDYMPLLSKFTFNIRSFSPCYNQINLPSNEDIQKTFRDFKDQQIIYCANYFSMPQYGECHLYSYPYQLQHYDRITNNFPGGIFTGVCKVSLWDKCPFEHEFFLRIT</sequence>
<comment type="caution">
    <text evidence="1">The sequence shown here is derived from an EMBL/GenBank/DDBJ whole genome shotgun (WGS) entry which is preliminary data.</text>
</comment>
<gene>
    <name evidence="1" type="ORF">RFH988_LOCUS17764</name>
</gene>
<dbReference type="Proteomes" id="UP000663882">
    <property type="component" value="Unassembled WGS sequence"/>
</dbReference>
<protein>
    <submittedName>
        <fullName evidence="1">Uncharacterized protein</fullName>
    </submittedName>
</protein>
<reference evidence="1" key="1">
    <citation type="submission" date="2021-02" db="EMBL/GenBank/DDBJ databases">
        <authorList>
            <person name="Nowell W R."/>
        </authorList>
    </citation>
    <scope>NUCLEOTIDE SEQUENCE</scope>
</reference>
<dbReference type="EMBL" id="CAJNOO010000964">
    <property type="protein sequence ID" value="CAF1070811.1"/>
    <property type="molecule type" value="Genomic_DNA"/>
</dbReference>
<name>A0A814M226_9BILA</name>